<dbReference type="Proteomes" id="UP000007110">
    <property type="component" value="Unassembled WGS sequence"/>
</dbReference>
<dbReference type="EnsemblMetazoa" id="XM_001182336">
    <property type="protein sequence ID" value="XP_001182336"/>
    <property type="gene ID" value="LOC753472"/>
</dbReference>
<dbReference type="RefSeq" id="XP_001182336.2">
    <property type="nucleotide sequence ID" value="XM_001182336.4"/>
</dbReference>
<name>A0A7M7FZY3_STRPU</name>
<evidence type="ECO:0000259" key="3">
    <source>
        <dbReference type="PROSITE" id="PS50106"/>
    </source>
</evidence>
<dbReference type="PANTHER" id="PTHR15963:SF5">
    <property type="entry name" value="SHORT SPINDLE 6, ISOFORM A"/>
    <property type="match status" value="1"/>
</dbReference>
<dbReference type="InterPro" id="IPR052122">
    <property type="entry name" value="Intracell_Traff_Signaling_Reg"/>
</dbReference>
<protein>
    <recommendedName>
        <fullName evidence="3">PDZ domain-containing protein</fullName>
    </recommendedName>
</protein>
<accession>A0A7M7FZY3</accession>
<dbReference type="GO" id="GO:0005737">
    <property type="term" value="C:cytoplasm"/>
    <property type="evidence" value="ECO:0007669"/>
    <property type="project" value="UniProtKB-SubCell"/>
</dbReference>
<evidence type="ECO:0000256" key="2">
    <source>
        <dbReference type="ARBA" id="ARBA00022490"/>
    </source>
</evidence>
<dbReference type="InterPro" id="IPR001478">
    <property type="entry name" value="PDZ"/>
</dbReference>
<reference evidence="4" key="2">
    <citation type="submission" date="2021-01" db="UniProtKB">
        <authorList>
            <consortium name="EnsemblMetazoa"/>
        </authorList>
    </citation>
    <scope>IDENTIFICATION</scope>
</reference>
<evidence type="ECO:0000313" key="5">
    <source>
        <dbReference type="Proteomes" id="UP000007110"/>
    </source>
</evidence>
<feature type="domain" description="PDZ" evidence="3">
    <location>
        <begin position="28"/>
        <end position="116"/>
    </location>
</feature>
<dbReference type="InterPro" id="IPR036034">
    <property type="entry name" value="PDZ_sf"/>
</dbReference>
<dbReference type="AlphaFoldDB" id="A0A7M7FZY3"/>
<dbReference type="Gene3D" id="2.30.42.10">
    <property type="match status" value="1"/>
</dbReference>
<dbReference type="KEGG" id="spu:753472"/>
<sequence length="216" mass="24240">MTKQQLTEETLQDRLIKTDERENFKRRTIIVEKQLGTFGFELQTYAIHHKGRNEVELCTYVCDVHPDGPAYLSGMRAGDIILSVNGICVERASHETIVHLITVSPNALRLVLLFEDCVKKVEHNKKLVKLKRMLYDKKLAYRALQAQEKRVMLGLARYELNSMTSLASDDSGFYSSPGSSQLSSKSQSMSSISSGGFNLSQIPGNESLEQIALLDV</sequence>
<dbReference type="Pfam" id="PF00595">
    <property type="entry name" value="PDZ"/>
    <property type="match status" value="1"/>
</dbReference>
<keyword evidence="5" id="KW-1185">Reference proteome</keyword>
<dbReference type="PROSITE" id="PS50106">
    <property type="entry name" value="PDZ"/>
    <property type="match status" value="1"/>
</dbReference>
<proteinExistence type="predicted"/>
<organism evidence="4 5">
    <name type="scientific">Strongylocentrotus purpuratus</name>
    <name type="common">Purple sea urchin</name>
    <dbReference type="NCBI Taxonomy" id="7668"/>
    <lineage>
        <taxon>Eukaryota</taxon>
        <taxon>Metazoa</taxon>
        <taxon>Echinodermata</taxon>
        <taxon>Eleutherozoa</taxon>
        <taxon>Echinozoa</taxon>
        <taxon>Echinoidea</taxon>
        <taxon>Euechinoidea</taxon>
        <taxon>Echinacea</taxon>
        <taxon>Camarodonta</taxon>
        <taxon>Echinidea</taxon>
        <taxon>Strongylocentrotidae</taxon>
        <taxon>Strongylocentrotus</taxon>
    </lineage>
</organism>
<dbReference type="OrthoDB" id="43580at2759"/>
<dbReference type="PANTHER" id="PTHR15963">
    <property type="entry name" value="GENERAL RECEPTOR FOR PHOSPHOINOSITIDES 1-ASSOCIATED SCAFFOLD PROTEIN-RELATED"/>
    <property type="match status" value="1"/>
</dbReference>
<reference evidence="5" key="1">
    <citation type="submission" date="2015-02" db="EMBL/GenBank/DDBJ databases">
        <title>Genome sequencing for Strongylocentrotus purpuratus.</title>
        <authorList>
            <person name="Murali S."/>
            <person name="Liu Y."/>
            <person name="Vee V."/>
            <person name="English A."/>
            <person name="Wang M."/>
            <person name="Skinner E."/>
            <person name="Han Y."/>
            <person name="Muzny D.M."/>
            <person name="Worley K.C."/>
            <person name="Gibbs R.A."/>
        </authorList>
    </citation>
    <scope>NUCLEOTIDE SEQUENCE</scope>
</reference>
<comment type="subcellular location">
    <subcellularLocation>
        <location evidence="1">Cytoplasm</location>
    </subcellularLocation>
</comment>
<keyword evidence="2" id="KW-0963">Cytoplasm</keyword>
<dbReference type="SUPFAM" id="SSF50156">
    <property type="entry name" value="PDZ domain-like"/>
    <property type="match status" value="1"/>
</dbReference>
<dbReference type="SMART" id="SM00228">
    <property type="entry name" value="PDZ"/>
    <property type="match status" value="1"/>
</dbReference>
<dbReference type="CDD" id="cd06713">
    <property type="entry name" value="PDZ_tamalin_CYTIP-like"/>
    <property type="match status" value="1"/>
</dbReference>
<dbReference type="GeneID" id="753472"/>
<evidence type="ECO:0000256" key="1">
    <source>
        <dbReference type="ARBA" id="ARBA00004496"/>
    </source>
</evidence>
<evidence type="ECO:0000313" key="4">
    <source>
        <dbReference type="EnsemblMetazoa" id="XP_001182336"/>
    </source>
</evidence>